<dbReference type="EMBL" id="GBXM01005544">
    <property type="protein sequence ID" value="JAI03034.1"/>
    <property type="molecule type" value="Transcribed_RNA"/>
</dbReference>
<reference evidence="1" key="1">
    <citation type="submission" date="2014-11" db="EMBL/GenBank/DDBJ databases">
        <authorList>
            <person name="Amaro Gonzalez C."/>
        </authorList>
    </citation>
    <scope>NUCLEOTIDE SEQUENCE</scope>
</reference>
<reference evidence="1" key="2">
    <citation type="journal article" date="2015" name="Fish Shellfish Immunol.">
        <title>Early steps in the European eel (Anguilla anguilla)-Vibrio vulnificus interaction in the gills: Role of the RtxA13 toxin.</title>
        <authorList>
            <person name="Callol A."/>
            <person name="Pajuelo D."/>
            <person name="Ebbesson L."/>
            <person name="Teles M."/>
            <person name="MacKenzie S."/>
            <person name="Amaro C."/>
        </authorList>
    </citation>
    <scope>NUCLEOTIDE SEQUENCE</scope>
</reference>
<accession>A0A0E9XMV1</accession>
<sequence length="24" mass="3008">MHREQQGRRYFFSNTKAGKNLYFE</sequence>
<protein>
    <submittedName>
        <fullName evidence="1">Uncharacterized protein</fullName>
    </submittedName>
</protein>
<organism evidence="1">
    <name type="scientific">Anguilla anguilla</name>
    <name type="common">European freshwater eel</name>
    <name type="synonym">Muraena anguilla</name>
    <dbReference type="NCBI Taxonomy" id="7936"/>
    <lineage>
        <taxon>Eukaryota</taxon>
        <taxon>Metazoa</taxon>
        <taxon>Chordata</taxon>
        <taxon>Craniata</taxon>
        <taxon>Vertebrata</taxon>
        <taxon>Euteleostomi</taxon>
        <taxon>Actinopterygii</taxon>
        <taxon>Neopterygii</taxon>
        <taxon>Teleostei</taxon>
        <taxon>Anguilliformes</taxon>
        <taxon>Anguillidae</taxon>
        <taxon>Anguilla</taxon>
    </lineage>
</organism>
<dbReference type="AlphaFoldDB" id="A0A0E9XMV1"/>
<proteinExistence type="predicted"/>
<evidence type="ECO:0000313" key="1">
    <source>
        <dbReference type="EMBL" id="JAI03034.1"/>
    </source>
</evidence>
<name>A0A0E9XMV1_ANGAN</name>